<evidence type="ECO:0000256" key="2">
    <source>
        <dbReference type="ARBA" id="ARBA00004123"/>
    </source>
</evidence>
<keyword evidence="13" id="KW-1185">Reference proteome</keyword>
<dbReference type="GO" id="GO:0003691">
    <property type="term" value="F:double-stranded telomeric DNA binding"/>
    <property type="evidence" value="ECO:0007669"/>
    <property type="project" value="TreeGrafter"/>
</dbReference>
<evidence type="ECO:0000256" key="6">
    <source>
        <dbReference type="ARBA" id="ARBA00022723"/>
    </source>
</evidence>
<dbReference type="GO" id="GO:0000794">
    <property type="term" value="C:condensed nuclear chromosome"/>
    <property type="evidence" value="ECO:0007669"/>
    <property type="project" value="TreeGrafter"/>
</dbReference>
<evidence type="ECO:0000256" key="9">
    <source>
        <dbReference type="ARBA" id="ARBA00049360"/>
    </source>
</evidence>
<dbReference type="GO" id="GO:0046872">
    <property type="term" value="F:metal ion binding"/>
    <property type="evidence" value="ECO:0007669"/>
    <property type="project" value="UniProtKB-KW"/>
</dbReference>
<dbReference type="GO" id="GO:0043047">
    <property type="term" value="F:single-stranded telomeric DNA binding"/>
    <property type="evidence" value="ECO:0007669"/>
    <property type="project" value="TreeGrafter"/>
</dbReference>
<dbReference type="PANTHER" id="PTHR18867:SF12">
    <property type="entry name" value="DNA REPAIR PROTEIN RAD50"/>
    <property type="match status" value="1"/>
</dbReference>
<dbReference type="SUPFAM" id="SSF52540">
    <property type="entry name" value="P-loop containing nucleoside triphosphate hydrolases"/>
    <property type="match status" value="2"/>
</dbReference>
<evidence type="ECO:0000256" key="1">
    <source>
        <dbReference type="ARBA" id="ARBA00001947"/>
    </source>
</evidence>
<evidence type="ECO:0000313" key="13">
    <source>
        <dbReference type="Proteomes" id="UP000292282"/>
    </source>
</evidence>
<dbReference type="GO" id="GO:0000722">
    <property type="term" value="P:telomere maintenance via recombination"/>
    <property type="evidence" value="ECO:0007669"/>
    <property type="project" value="TreeGrafter"/>
</dbReference>
<evidence type="ECO:0000256" key="10">
    <source>
        <dbReference type="SAM" id="Coils"/>
    </source>
</evidence>
<comment type="catalytic activity">
    <reaction evidence="9">
        <text>ATP + H2O = ADP + phosphate + H(+)</text>
        <dbReference type="Rhea" id="RHEA:13065"/>
        <dbReference type="ChEBI" id="CHEBI:15377"/>
        <dbReference type="ChEBI" id="CHEBI:15378"/>
        <dbReference type="ChEBI" id="CHEBI:30616"/>
        <dbReference type="ChEBI" id="CHEBI:43474"/>
        <dbReference type="ChEBI" id="CHEBI:456216"/>
    </reaction>
</comment>
<evidence type="ECO:0000256" key="3">
    <source>
        <dbReference type="ARBA" id="ARBA00004286"/>
    </source>
</evidence>
<comment type="cofactor">
    <cofactor evidence="1">
        <name>Zn(2+)</name>
        <dbReference type="ChEBI" id="CHEBI:29105"/>
    </cofactor>
</comment>
<dbReference type="GO" id="GO:0030870">
    <property type="term" value="C:Mre11 complex"/>
    <property type="evidence" value="ECO:0007669"/>
    <property type="project" value="TreeGrafter"/>
</dbReference>
<protein>
    <submittedName>
        <fullName evidence="12">DNA repair protein Rad50</fullName>
    </submittedName>
</protein>
<feature type="coiled-coil region" evidence="10">
    <location>
        <begin position="1138"/>
        <end position="1172"/>
    </location>
</feature>
<feature type="coiled-coil region" evidence="10">
    <location>
        <begin position="721"/>
        <end position="812"/>
    </location>
</feature>
<accession>A0A4Q9LUT6</accession>
<dbReference type="GO" id="GO:0007004">
    <property type="term" value="P:telomere maintenance via telomerase"/>
    <property type="evidence" value="ECO:0007669"/>
    <property type="project" value="TreeGrafter"/>
</dbReference>
<evidence type="ECO:0000259" key="11">
    <source>
        <dbReference type="Pfam" id="PF13476"/>
    </source>
</evidence>
<keyword evidence="6" id="KW-0479">Metal-binding</keyword>
<keyword evidence="8" id="KW-0539">Nucleus</keyword>
<name>A0A4Q9LUT6_9MICR</name>
<sequence>MSSIQKLMIRGIRSFHPNTANYIQFYSPLTLIAGPNGSGKTTIIECLKYVCTGELPPNGRNGAFIYDPKLAHEVDVKAQIKLKFLNLHKQTIVATRSLLLTQKKSKVEQKNIENVLLLKTDNGECISISSKCVDMDREISFHLGVPSYILESVIFCHQEENTWPLSEPINLKKKLDNIFCSTKYTKAIESLKSCKKNSLVELKLKKQQLEFNYSMKIKKENLESKIESTETYRNTLMGKVEIIEEKEKELIVKISMKEQELEKYKKMEKNILEIENEVKSLQMFENNLNLEFKSIESDISLENKCITESELKVFLDENNLNLEFKSIESDISLENECITESELKVFLDENEIKKIENKIFECKNEEQQHNIEYEKIVEMKSKIEMKIEKLKNLESEKSKYLNNKDNFYKIFYEKINSVIIEIKNDDFICKILNKQEILKEFYNLYNKIVSENDIENRINRVDRVDNSNNNYKVDNNNYKVDNNNYKVDSNTREKHCINTNTDILIFINICNKLYEKILLYSNNSLIKNKEEFLKKEEKFKEEIKKMDNFFNEKNNELIYNKNKLNTMQDKLNEIFEELFNEYKTVKSKYNRDSGVSNRLENKNIEQRFEEKNIEQRFEEKNIGQEFEEKNIEQRFEEKEAKLKYFKEIFSQFLIVSETFDENDCSLFEEQKIIAKELEEKQIILNEALKNLEKSFYYKNLNKKKLEIERNVDINCEYSKELVELNEKIKNNKNKLNFLLKEQERWNFREKQRSEKIKNINEQLLSIKYEINQLNIKLENKKDCFDVESIEEIQDLSKNLEECNNALAATENAHLIYKNFQKLGYKKSECPLCKKSMSVPEKNEFYKRLEIVITKIPETKNENELKREELMNKKNKLEIKNEIKKEKNQKLEIYKKLSKIYEKMINNLEEDDSIEEVDSSFLKEEESNNYNDMEFKHSEIPLYLNVLEKEMCEDDIKQRILEKNIKLKNEFEEIIYELKNEEPEVSIEKIQREYNQIKEKFDLNSRKIEIRNKNLEKFNFKSKIENLENQKNILSNSISILQKIIENTNIDALECERKNKIKIFEDEKQFYNEKLQKTNECIYKYKTLIDGNKNIKKEIEFILENLSKIEEEMEKNGFDSKNPYILKILKDDVGFRENLMKIKSNLVNLNNLLNRKKNNFKKAKIILEKRENKKKINLLNKKLKEFDFKELNSCKETLIKLQNLKNNFISEKNHILGELKQINSNLKMFKTELLTEYPETLKKYLKSYVECKTLDLILNDIEKSIKALDKSIVDFHSVKIAEVNQTLKNLWQDTYKGNDIDFIELRSESIGTKTYNYKIVMIKNGIELDMRGRCSAGQKVIASILIRLALADSFASHCGIMALDEPTTNLDKENIEALAFTLNQIIKERRNNNFQFVIITHDEEFVKMICKDDGCEYFYRLIRNSKGDSIIERHSVY</sequence>
<dbReference type="GO" id="GO:0016887">
    <property type="term" value="F:ATP hydrolysis activity"/>
    <property type="evidence" value="ECO:0007669"/>
    <property type="project" value="InterPro"/>
</dbReference>
<dbReference type="EMBL" id="PITK01000795">
    <property type="protein sequence ID" value="TBU12344.1"/>
    <property type="molecule type" value="Genomic_DNA"/>
</dbReference>
<dbReference type="VEuPathDB" id="MicrosporidiaDB:CWI38_0795p0020"/>
<gene>
    <name evidence="12" type="ORF">CWI38_0795p0020</name>
</gene>
<keyword evidence="10" id="KW-0175">Coiled coil</keyword>
<dbReference type="STRING" id="1176355.A0A4Q9LUT6"/>
<keyword evidence="7" id="KW-0862">Zinc</keyword>
<reference evidence="12 13" key="1">
    <citation type="submission" date="2017-12" db="EMBL/GenBank/DDBJ databases">
        <authorList>
            <person name="Pombert J.-F."/>
            <person name="Haag K.L."/>
            <person name="Ebert D."/>
        </authorList>
    </citation>
    <scope>NUCLEOTIDE SEQUENCE [LARGE SCALE GENOMIC DNA]</scope>
    <source>
        <strain evidence="12">IL-G-3</strain>
    </source>
</reference>
<dbReference type="Proteomes" id="UP000292282">
    <property type="component" value="Unassembled WGS sequence"/>
</dbReference>
<dbReference type="PANTHER" id="PTHR18867">
    <property type="entry name" value="RAD50"/>
    <property type="match status" value="1"/>
</dbReference>
<feature type="coiled-coil region" evidence="10">
    <location>
        <begin position="352"/>
        <end position="403"/>
    </location>
</feature>
<dbReference type="InterPro" id="IPR027417">
    <property type="entry name" value="P-loop_NTPase"/>
</dbReference>
<dbReference type="Pfam" id="PF13476">
    <property type="entry name" value="AAA_23"/>
    <property type="match status" value="1"/>
</dbReference>
<comment type="subcellular location">
    <subcellularLocation>
        <location evidence="3">Chromosome</location>
    </subcellularLocation>
    <subcellularLocation>
        <location evidence="2">Nucleus</location>
    </subcellularLocation>
</comment>
<feature type="coiled-coil region" evidence="10">
    <location>
        <begin position="986"/>
        <end position="1043"/>
    </location>
</feature>
<comment type="similarity">
    <text evidence="4">Belongs to the SMC family. RAD50 subfamily.</text>
</comment>
<feature type="coiled-coil region" evidence="10">
    <location>
        <begin position="855"/>
        <end position="910"/>
    </location>
</feature>
<feature type="coiled-coil region" evidence="10">
    <location>
        <begin position="257"/>
        <end position="284"/>
    </location>
</feature>
<dbReference type="GO" id="GO:0051880">
    <property type="term" value="F:G-quadruplex DNA binding"/>
    <property type="evidence" value="ECO:0007669"/>
    <property type="project" value="TreeGrafter"/>
</dbReference>
<evidence type="ECO:0000256" key="7">
    <source>
        <dbReference type="ARBA" id="ARBA00022833"/>
    </source>
</evidence>
<comment type="caution">
    <text evidence="12">The sequence shown here is derived from an EMBL/GenBank/DDBJ whole genome shotgun (WGS) entry which is preliminary data.</text>
</comment>
<evidence type="ECO:0000256" key="8">
    <source>
        <dbReference type="ARBA" id="ARBA00023242"/>
    </source>
</evidence>
<proteinExistence type="inferred from homology"/>
<evidence type="ECO:0000256" key="5">
    <source>
        <dbReference type="ARBA" id="ARBA00022454"/>
    </source>
</evidence>
<dbReference type="InterPro" id="IPR038729">
    <property type="entry name" value="Rad50/SbcC_AAA"/>
</dbReference>
<feature type="domain" description="Rad50/SbcC-type AAA" evidence="11">
    <location>
        <begin position="6"/>
        <end position="231"/>
    </location>
</feature>
<dbReference type="GO" id="GO:0070192">
    <property type="term" value="P:chromosome organization involved in meiotic cell cycle"/>
    <property type="evidence" value="ECO:0007669"/>
    <property type="project" value="TreeGrafter"/>
</dbReference>
<keyword evidence="5" id="KW-0158">Chromosome</keyword>
<organism evidence="12 13">
    <name type="scientific">Hamiltosporidium tvaerminnensis</name>
    <dbReference type="NCBI Taxonomy" id="1176355"/>
    <lineage>
        <taxon>Eukaryota</taxon>
        <taxon>Fungi</taxon>
        <taxon>Fungi incertae sedis</taxon>
        <taxon>Microsporidia</taxon>
        <taxon>Dubosqiidae</taxon>
        <taxon>Hamiltosporidium</taxon>
    </lineage>
</organism>
<dbReference type="OrthoDB" id="18797at2759"/>
<dbReference type="Gene3D" id="3.40.50.300">
    <property type="entry name" value="P-loop containing nucleotide triphosphate hydrolases"/>
    <property type="match status" value="2"/>
</dbReference>
<evidence type="ECO:0000313" key="12">
    <source>
        <dbReference type="EMBL" id="TBU12344.1"/>
    </source>
</evidence>
<evidence type="ECO:0000256" key="4">
    <source>
        <dbReference type="ARBA" id="ARBA00009439"/>
    </source>
</evidence>
<dbReference type="GO" id="GO:0006302">
    <property type="term" value="P:double-strand break repair"/>
    <property type="evidence" value="ECO:0007669"/>
    <property type="project" value="InterPro"/>
</dbReference>